<dbReference type="PANTHER" id="PTHR42877">
    <property type="entry name" value="L-ORNITHINE N(5)-MONOOXYGENASE-RELATED"/>
    <property type="match status" value="1"/>
</dbReference>
<name>A0ABT3TH35_9GAMM</name>
<dbReference type="EMBL" id="SHNN01000002">
    <property type="protein sequence ID" value="MCX2981640.1"/>
    <property type="molecule type" value="Genomic_DNA"/>
</dbReference>
<evidence type="ECO:0000313" key="5">
    <source>
        <dbReference type="Proteomes" id="UP001143362"/>
    </source>
</evidence>
<dbReference type="InterPro" id="IPR020946">
    <property type="entry name" value="Flavin_mOase-like"/>
</dbReference>
<protein>
    <submittedName>
        <fullName evidence="4">FAD-binding protein</fullName>
    </submittedName>
</protein>
<dbReference type="PRINTS" id="PR00411">
    <property type="entry name" value="PNDRDTASEI"/>
</dbReference>
<keyword evidence="5" id="KW-1185">Reference proteome</keyword>
<accession>A0ABT3TH35</accession>
<organism evidence="4 5">
    <name type="scientific">Candidatus Litorirhabdus singularis</name>
    <dbReference type="NCBI Taxonomy" id="2518993"/>
    <lineage>
        <taxon>Bacteria</taxon>
        <taxon>Pseudomonadati</taxon>
        <taxon>Pseudomonadota</taxon>
        <taxon>Gammaproteobacteria</taxon>
        <taxon>Cellvibrionales</taxon>
        <taxon>Halieaceae</taxon>
        <taxon>Candidatus Litorirhabdus</taxon>
    </lineage>
</organism>
<comment type="caution">
    <text evidence="4">The sequence shown here is derived from an EMBL/GenBank/DDBJ whole genome shotgun (WGS) entry which is preliminary data.</text>
</comment>
<dbReference type="InterPro" id="IPR051209">
    <property type="entry name" value="FAD-bind_Monooxygenase_sf"/>
</dbReference>
<gene>
    <name evidence="4" type="ORF">EYC98_12280</name>
</gene>
<evidence type="ECO:0000313" key="4">
    <source>
        <dbReference type="EMBL" id="MCX2981640.1"/>
    </source>
</evidence>
<proteinExistence type="predicted"/>
<dbReference type="Proteomes" id="UP001143362">
    <property type="component" value="Unassembled WGS sequence"/>
</dbReference>
<dbReference type="InterPro" id="IPR036188">
    <property type="entry name" value="FAD/NAD-bd_sf"/>
</dbReference>
<dbReference type="Pfam" id="PF00743">
    <property type="entry name" value="FMO-like"/>
    <property type="match status" value="1"/>
</dbReference>
<reference evidence="4" key="1">
    <citation type="submission" date="2019-02" db="EMBL/GenBank/DDBJ databases">
        <authorList>
            <person name="Li S.-H."/>
        </authorList>
    </citation>
    <scope>NUCLEOTIDE SEQUENCE</scope>
    <source>
        <strain evidence="4">IMCC14734</strain>
    </source>
</reference>
<dbReference type="PANTHER" id="PTHR42877:SF4">
    <property type="entry name" value="FAD_NAD(P)-BINDING DOMAIN-CONTAINING PROTEIN-RELATED"/>
    <property type="match status" value="1"/>
</dbReference>
<dbReference type="SUPFAM" id="SSF51905">
    <property type="entry name" value="FAD/NAD(P)-binding domain"/>
    <property type="match status" value="1"/>
</dbReference>
<keyword evidence="1" id="KW-0285">Flavoprotein</keyword>
<sequence length="648" mass="73249">MAATDQTPGNIPNDDAEIAHALEDASIPCLMMSMIHMSGDCSLMDGPIRPQGVFINEYQGFLDEDSKATIRRQALEVIKRFRDNGCVLPPPPSTATIHRMMEFLVAQEVPAAYVPMLLEEMELDGEDLRTDNWNEQISASARKDFKVIVIGGGVSGVLAAIRLAEAGIPYVVIEKNASVGGTWFENRYPGARVDVANHLYCYSFEPAHHWSQYFSRQPELQRYFEDCIDKYEIRDNFRFETEVVGASYDENCGQWQTTIRNSDGSEETLTSNALISAVGQLNRPSIPDIKGAESFSGAAFHSAQWDSSVSVAGKKVAVIGSGASAFQLVPELAAEAAELTVFQRTANWMFENPIYHEQVSAGKKWCLQHLPFYTRWFRFLIFWPAIDGAYDVAVVDPNWPHQDRSINEANEFTREMFTDYIRGQLGEDSELLDKVIPDYPPMGKRTLQDNGTWLKALQRDNVELISEAVIEIGEHTVTSESGTTFDADIIIYATGFKANKFLWPMNIRGCNDVALADQWGNEPAAYLGITVPNFPNFFLCYGPGTNLAFGGSIIFNIECQVRYVMEGIKALLETGHTSVACKPDVFEDYHRRFRAQHAQMIWEHPSIKHSFYTNEEGKCTLLWPWKILQMWEWTREFDRNDYHFTDNA</sequence>
<dbReference type="PRINTS" id="PR00368">
    <property type="entry name" value="FADPNR"/>
</dbReference>
<evidence type="ECO:0000256" key="3">
    <source>
        <dbReference type="ARBA" id="ARBA00023002"/>
    </source>
</evidence>
<evidence type="ECO:0000256" key="2">
    <source>
        <dbReference type="ARBA" id="ARBA00022827"/>
    </source>
</evidence>
<dbReference type="Gene3D" id="3.50.50.60">
    <property type="entry name" value="FAD/NAD(P)-binding domain"/>
    <property type="match status" value="2"/>
</dbReference>
<keyword evidence="3" id="KW-0560">Oxidoreductase</keyword>
<evidence type="ECO:0000256" key="1">
    <source>
        <dbReference type="ARBA" id="ARBA00022630"/>
    </source>
</evidence>
<keyword evidence="2" id="KW-0274">FAD</keyword>